<name>J3L3L2_ORYBR</name>
<evidence type="ECO:0000259" key="1">
    <source>
        <dbReference type="Pfam" id="PF13966"/>
    </source>
</evidence>
<reference evidence="2" key="2">
    <citation type="submission" date="2013-04" db="UniProtKB">
        <authorList>
            <consortium name="EnsemblPlants"/>
        </authorList>
    </citation>
    <scope>IDENTIFICATION</scope>
</reference>
<dbReference type="PANTHER" id="PTHR33116:SF78">
    <property type="entry name" value="OS12G0587133 PROTEIN"/>
    <property type="match status" value="1"/>
</dbReference>
<dbReference type="HOGENOM" id="CLU_000680_15_2_1"/>
<proteinExistence type="predicted"/>
<protein>
    <recommendedName>
        <fullName evidence="1">Reverse transcriptase zinc-binding domain-containing protein</fullName>
    </recommendedName>
</protein>
<dbReference type="Proteomes" id="UP000006038">
    <property type="component" value="Chromosome 1"/>
</dbReference>
<reference evidence="2" key="1">
    <citation type="journal article" date="2013" name="Nat. Commun.">
        <title>Whole-genome sequencing of Oryza brachyantha reveals mechanisms underlying Oryza genome evolution.</title>
        <authorList>
            <person name="Chen J."/>
            <person name="Huang Q."/>
            <person name="Gao D."/>
            <person name="Wang J."/>
            <person name="Lang Y."/>
            <person name="Liu T."/>
            <person name="Li B."/>
            <person name="Bai Z."/>
            <person name="Luis Goicoechea J."/>
            <person name="Liang C."/>
            <person name="Chen C."/>
            <person name="Zhang W."/>
            <person name="Sun S."/>
            <person name="Liao Y."/>
            <person name="Zhang X."/>
            <person name="Yang L."/>
            <person name="Song C."/>
            <person name="Wang M."/>
            <person name="Shi J."/>
            <person name="Liu G."/>
            <person name="Liu J."/>
            <person name="Zhou H."/>
            <person name="Zhou W."/>
            <person name="Yu Q."/>
            <person name="An N."/>
            <person name="Chen Y."/>
            <person name="Cai Q."/>
            <person name="Wang B."/>
            <person name="Liu B."/>
            <person name="Min J."/>
            <person name="Huang Y."/>
            <person name="Wu H."/>
            <person name="Li Z."/>
            <person name="Zhang Y."/>
            <person name="Yin Y."/>
            <person name="Song W."/>
            <person name="Jiang J."/>
            <person name="Jackson S.A."/>
            <person name="Wing R.A."/>
            <person name="Wang J."/>
            <person name="Chen M."/>
        </authorList>
    </citation>
    <scope>NUCLEOTIDE SEQUENCE [LARGE SCALE GENOMIC DNA]</scope>
    <source>
        <strain evidence="2">cv. IRGC 101232</strain>
    </source>
</reference>
<dbReference type="EnsemblPlants" id="OB01G38180.1">
    <property type="protein sequence ID" value="OB01G38180.1"/>
    <property type="gene ID" value="OB01G38180"/>
</dbReference>
<accession>J3L3L2</accession>
<dbReference type="Gramene" id="OB01G38180.1">
    <property type="protein sequence ID" value="OB01G38180.1"/>
    <property type="gene ID" value="OB01G38180"/>
</dbReference>
<dbReference type="InterPro" id="IPR026960">
    <property type="entry name" value="RVT-Znf"/>
</dbReference>
<evidence type="ECO:0000313" key="2">
    <source>
        <dbReference type="EnsemblPlants" id="OB01G38180.1"/>
    </source>
</evidence>
<dbReference type="OMA" id="IWETRAS"/>
<keyword evidence="3" id="KW-1185">Reference proteome</keyword>
<organism evidence="2">
    <name type="scientific">Oryza brachyantha</name>
    <name type="common">malo sina</name>
    <dbReference type="NCBI Taxonomy" id="4533"/>
    <lineage>
        <taxon>Eukaryota</taxon>
        <taxon>Viridiplantae</taxon>
        <taxon>Streptophyta</taxon>
        <taxon>Embryophyta</taxon>
        <taxon>Tracheophyta</taxon>
        <taxon>Spermatophyta</taxon>
        <taxon>Magnoliopsida</taxon>
        <taxon>Liliopsida</taxon>
        <taxon>Poales</taxon>
        <taxon>Poaceae</taxon>
        <taxon>BOP clade</taxon>
        <taxon>Oryzoideae</taxon>
        <taxon>Oryzeae</taxon>
        <taxon>Oryzinae</taxon>
        <taxon>Oryza</taxon>
    </lineage>
</organism>
<sequence>MASMPGNLIWETRASPRVRFFVWLATRGRFLTADNLSRRGWPNQQLCPLSTSEEETCRHLFSDCVFARQVWVAIKGWIQVDCPLQDQSHEDLTWAIWKERNGKIFNQKLSTTAQIYNGIRAEVIIWKEVGIFNDGEG</sequence>
<dbReference type="AlphaFoldDB" id="J3L3L2"/>
<dbReference type="Pfam" id="PF13966">
    <property type="entry name" value="zf-RVT"/>
    <property type="match status" value="1"/>
</dbReference>
<dbReference type="PANTHER" id="PTHR33116">
    <property type="entry name" value="REVERSE TRANSCRIPTASE ZINC-BINDING DOMAIN-CONTAINING PROTEIN-RELATED-RELATED"/>
    <property type="match status" value="1"/>
</dbReference>
<dbReference type="eggNOG" id="KOG1075">
    <property type="taxonomic scope" value="Eukaryota"/>
</dbReference>
<feature type="domain" description="Reverse transcriptase zinc-binding" evidence="1">
    <location>
        <begin position="6"/>
        <end position="71"/>
    </location>
</feature>
<evidence type="ECO:0000313" key="3">
    <source>
        <dbReference type="Proteomes" id="UP000006038"/>
    </source>
</evidence>